<dbReference type="GO" id="GO:0010945">
    <property type="term" value="F:coenzyme A diphosphatase activity"/>
    <property type="evidence" value="ECO:0007669"/>
    <property type="project" value="InterPro"/>
</dbReference>
<dbReference type="AlphaFoldDB" id="A0A1E7YYU2"/>
<evidence type="ECO:0000256" key="3">
    <source>
        <dbReference type="ARBA" id="ARBA00022723"/>
    </source>
</evidence>
<evidence type="ECO:0000313" key="9">
    <source>
        <dbReference type="EMBL" id="RAP70448.1"/>
    </source>
</evidence>
<evidence type="ECO:0000313" key="11">
    <source>
        <dbReference type="Proteomes" id="UP000244334"/>
    </source>
</evidence>
<keyword evidence="11" id="KW-1185">Reference proteome</keyword>
<gene>
    <name evidence="9" type="ORF">ACZ87_02746</name>
    <name evidence="8" type="ORF">BBW68_12455</name>
</gene>
<evidence type="ECO:0000256" key="6">
    <source>
        <dbReference type="ARBA" id="ARBA00023211"/>
    </source>
</evidence>
<evidence type="ECO:0000256" key="2">
    <source>
        <dbReference type="ARBA" id="ARBA00001946"/>
    </source>
</evidence>
<keyword evidence="7" id="KW-1133">Transmembrane helix</keyword>
<dbReference type="EMBL" id="MAYS01000381">
    <property type="protein sequence ID" value="OFC61535.1"/>
    <property type="molecule type" value="Genomic_DNA"/>
</dbReference>
<dbReference type="InterPro" id="IPR015797">
    <property type="entry name" value="NUDIX_hydrolase-like_dom_sf"/>
</dbReference>
<proteinExistence type="predicted"/>
<dbReference type="InterPro" id="IPR045121">
    <property type="entry name" value="CoAse"/>
</dbReference>
<comment type="caution">
    <text evidence="8">The sequence shown here is derived from an EMBL/GenBank/DDBJ whole genome shotgun (WGS) entry which is preliminary data.</text>
</comment>
<reference evidence="8 10" key="1">
    <citation type="submission" date="2016-07" db="EMBL/GenBank/DDBJ databases">
        <authorList>
            <person name="Yuval B."/>
        </authorList>
    </citation>
    <scope>NUCLEOTIDE SEQUENCE [LARGE SCALE GENOMIC DNA]</scope>
    <source>
        <strain evidence="8 10">IL</strain>
    </source>
</reference>
<dbReference type="SUPFAM" id="SSF55811">
    <property type="entry name" value="Nudix"/>
    <property type="match status" value="1"/>
</dbReference>
<dbReference type="EMBL" id="LJAM02000345">
    <property type="protein sequence ID" value="RAP70448.1"/>
    <property type="molecule type" value="Genomic_DNA"/>
</dbReference>
<organism evidence="8 10">
    <name type="scientific">Candidatus Erwinia dacicola</name>
    <dbReference type="NCBI Taxonomy" id="252393"/>
    <lineage>
        <taxon>Bacteria</taxon>
        <taxon>Pseudomonadati</taxon>
        <taxon>Pseudomonadota</taxon>
        <taxon>Gammaproteobacteria</taxon>
        <taxon>Enterobacterales</taxon>
        <taxon>Erwiniaceae</taxon>
        <taxon>Erwinia</taxon>
    </lineage>
</organism>
<dbReference type="OrthoDB" id="9802805at2"/>
<evidence type="ECO:0000256" key="7">
    <source>
        <dbReference type="SAM" id="Phobius"/>
    </source>
</evidence>
<sequence length="82" mass="8929">MTHNNPVLERFLVRSILQPPAAGQQNLPRRQAAILVLIVAHASLTLLLTRRDATLRKHAGQVAFPGRMIDASLVATALREAA</sequence>
<comment type="cofactor">
    <cofactor evidence="2">
        <name>Mg(2+)</name>
        <dbReference type="ChEBI" id="CHEBI:18420"/>
    </cofactor>
</comment>
<protein>
    <submittedName>
        <fullName evidence="9">Putative nudix hydrolase 15, mitochondrial</fullName>
    </submittedName>
</protein>
<evidence type="ECO:0000256" key="5">
    <source>
        <dbReference type="ARBA" id="ARBA00022842"/>
    </source>
</evidence>
<reference evidence="9 11" key="2">
    <citation type="submission" date="2018-04" db="EMBL/GenBank/DDBJ databases">
        <title>Genomes of the Obligate Erwinia dacicola and Facultative Enterobacter sp. OLF Endosymbionts of the Olive Fruit fly, Bactrocera oleae.</title>
        <authorList>
            <person name="Estes A.M."/>
            <person name="Hearn D.J."/>
            <person name="Agarwal S."/>
            <person name="Pierson E.A."/>
            <person name="Dunning-Hotopp J.C."/>
        </authorList>
    </citation>
    <scope>NUCLEOTIDE SEQUENCE [LARGE SCALE GENOMIC DNA]</scope>
    <source>
        <strain evidence="9 11">Oroville</strain>
    </source>
</reference>
<keyword evidence="5" id="KW-0460">Magnesium</keyword>
<dbReference type="Proteomes" id="UP000244334">
    <property type="component" value="Unassembled WGS sequence"/>
</dbReference>
<dbReference type="Proteomes" id="UP000243534">
    <property type="component" value="Unassembled WGS sequence"/>
</dbReference>
<keyword evidence="7" id="KW-0472">Membrane</keyword>
<evidence type="ECO:0000313" key="10">
    <source>
        <dbReference type="Proteomes" id="UP000243534"/>
    </source>
</evidence>
<dbReference type="PANTHER" id="PTHR12992:SF11">
    <property type="entry name" value="MITOCHONDRIAL COENZYME A DIPHOSPHATASE NUDT8"/>
    <property type="match status" value="1"/>
</dbReference>
<evidence type="ECO:0000256" key="4">
    <source>
        <dbReference type="ARBA" id="ARBA00022801"/>
    </source>
</evidence>
<keyword evidence="6" id="KW-0464">Manganese</keyword>
<accession>A0A1E7YYU2</accession>
<dbReference type="PANTHER" id="PTHR12992">
    <property type="entry name" value="NUDIX HYDROLASE"/>
    <property type="match status" value="1"/>
</dbReference>
<keyword evidence="4 9" id="KW-0378">Hydrolase</keyword>
<evidence type="ECO:0000256" key="1">
    <source>
        <dbReference type="ARBA" id="ARBA00001936"/>
    </source>
</evidence>
<dbReference type="Gene3D" id="3.90.79.10">
    <property type="entry name" value="Nucleoside Triphosphate Pyrophosphohydrolase"/>
    <property type="match status" value="1"/>
</dbReference>
<comment type="cofactor">
    <cofactor evidence="1">
        <name>Mn(2+)</name>
        <dbReference type="ChEBI" id="CHEBI:29035"/>
    </cofactor>
</comment>
<name>A0A1E7YYU2_9GAMM</name>
<evidence type="ECO:0000313" key="8">
    <source>
        <dbReference type="EMBL" id="OFC61535.1"/>
    </source>
</evidence>
<feature type="transmembrane region" description="Helical" evidence="7">
    <location>
        <begin position="32"/>
        <end position="49"/>
    </location>
</feature>
<dbReference type="GO" id="GO:0046872">
    <property type="term" value="F:metal ion binding"/>
    <property type="evidence" value="ECO:0007669"/>
    <property type="project" value="UniProtKB-KW"/>
</dbReference>
<keyword evidence="3" id="KW-0479">Metal-binding</keyword>
<keyword evidence="7" id="KW-0812">Transmembrane</keyword>